<dbReference type="GeneID" id="97670543"/>
<feature type="transmembrane region" description="Helical" evidence="7">
    <location>
        <begin position="413"/>
        <end position="434"/>
    </location>
</feature>
<dbReference type="SUPFAM" id="SSF53850">
    <property type="entry name" value="Periplasmic binding protein-like II"/>
    <property type="match status" value="1"/>
</dbReference>
<feature type="transmembrane region" description="Helical" evidence="7">
    <location>
        <begin position="304"/>
        <end position="326"/>
    </location>
</feature>
<feature type="transmembrane region" description="Helical" evidence="7">
    <location>
        <begin position="129"/>
        <end position="151"/>
    </location>
</feature>
<dbReference type="GO" id="GO:0015293">
    <property type="term" value="F:symporter activity"/>
    <property type="evidence" value="ECO:0007669"/>
    <property type="project" value="InterPro"/>
</dbReference>
<evidence type="ECO:0000256" key="5">
    <source>
        <dbReference type="ARBA" id="ARBA00022989"/>
    </source>
</evidence>
<organism evidence="9 10">
    <name type="scientific">Roseibium album</name>
    <dbReference type="NCBI Taxonomy" id="311410"/>
    <lineage>
        <taxon>Bacteria</taxon>
        <taxon>Pseudomonadati</taxon>
        <taxon>Pseudomonadota</taxon>
        <taxon>Alphaproteobacteria</taxon>
        <taxon>Hyphomicrobiales</taxon>
        <taxon>Stappiaceae</taxon>
        <taxon>Roseibium</taxon>
    </lineage>
</organism>
<keyword evidence="10" id="KW-1185">Reference proteome</keyword>
<keyword evidence="5 7" id="KW-1133">Transmembrane helix</keyword>
<reference evidence="10" key="1">
    <citation type="submission" date="2015-07" db="EMBL/GenBank/DDBJ databases">
        <authorList>
            <person name="Rodrigo-Torres Lidia"/>
            <person name="Arahal R.David."/>
        </authorList>
    </citation>
    <scope>NUCLEOTIDE SEQUENCE [LARGE SCALE GENOMIC DNA]</scope>
    <source>
        <strain evidence="10">CECT 5096</strain>
    </source>
</reference>
<sequence length="733" mass="79584">MRIGRIDLALQVLIGLGAGLLTGLFLGELAAPLNFVGTAFIRLLQITVIPYIMVALITGLGRLEIAEIGKLARTGGGVLGLLWLLGICLVLSMPLAFPDWPQRSLFQKSSLEAGTPVDFLLLFIPSNPFHAMANAIVPAVVVFSIFVGLALTVTPRRELIIEPLLVLGDTLARITGVVSRLSPIGVFALVAALAGTVSADDLFRLQVHVVVSAALALIAALWLLPAIVSSITPLRHFAILRTLRAPMLTAFATGSTLVILPMLAEACKRLIDESTDERPRLQSQDEAEEEREVQSSVDVLIPTFYSFPTVGSVLALGFVVFGSWYVGAPMDVSQYATMVLGGIASLFGGTAISIPFTLELVDLPASLFGVFLSIDFIGSRLSSLVGTMHYATIALIGTFALQRQIWFRLPVLLKGLVPGLLVTIALLLGFRVVYSNFIVVPYTAADVLSEAQLLGTETEAVVYIEEPEAPLPGGPRSYDDIVSSGSIRICYIPGNYPLSFFNSADKLVGFDVEMAHRFALRSRLEPIFLPLDQVSKAPDKLDSGYCDAVFNSTTVSLDRTTTTLQTAPLSLATLALVVPEKQRKNYETWADIVDSEDMKLAYSGYHSLPRAAATSLPTIEFVPLKGFKEQQAYFENEGKGADAFIDTAEEGAAWTLLYPRFSVVVPRPVTRVPIVYLTAKDSPLLLKALNTWLLIERETGGIQELEEYWIEGRRDAVATSRWSVIRNVLGWVN</sequence>
<dbReference type="PANTHER" id="PTHR35936:SF19">
    <property type="entry name" value="AMINO-ACID-BINDING PROTEIN YXEM-RELATED"/>
    <property type="match status" value="1"/>
</dbReference>
<accession>A0A0M7ADL6</accession>
<keyword evidence="3 7" id="KW-0812">Transmembrane</keyword>
<dbReference type="InterPro" id="IPR001991">
    <property type="entry name" value="Na-dicarboxylate_symporter"/>
</dbReference>
<evidence type="ECO:0000259" key="8">
    <source>
        <dbReference type="SMART" id="SM00062"/>
    </source>
</evidence>
<evidence type="ECO:0000256" key="2">
    <source>
        <dbReference type="ARBA" id="ARBA00022448"/>
    </source>
</evidence>
<dbReference type="Pfam" id="PF00497">
    <property type="entry name" value="SBP_bac_3"/>
    <property type="match status" value="1"/>
</dbReference>
<dbReference type="AlphaFoldDB" id="A0A0M7ADL6"/>
<protein>
    <submittedName>
        <fullName evidence="9">Aerobic C4-dicarboxylate transport protein</fullName>
    </submittedName>
</protein>
<evidence type="ECO:0000256" key="1">
    <source>
        <dbReference type="ARBA" id="ARBA00004141"/>
    </source>
</evidence>
<proteinExistence type="predicted"/>
<dbReference type="SUPFAM" id="SSF118215">
    <property type="entry name" value="Proton glutamate symport protein"/>
    <property type="match status" value="1"/>
</dbReference>
<dbReference type="Proteomes" id="UP000049983">
    <property type="component" value="Unassembled WGS sequence"/>
</dbReference>
<gene>
    <name evidence="9" type="primary">dctA</name>
    <name evidence="9" type="ORF">LA5096_03191</name>
</gene>
<comment type="subcellular location">
    <subcellularLocation>
        <location evidence="1">Membrane</location>
        <topology evidence="1">Multi-pass membrane protein</topology>
    </subcellularLocation>
</comment>
<dbReference type="InterPro" id="IPR001638">
    <property type="entry name" value="Solute-binding_3/MltF_N"/>
</dbReference>
<dbReference type="InterPro" id="IPR036458">
    <property type="entry name" value="Na:dicarbo_symporter_sf"/>
</dbReference>
<dbReference type="EMBL" id="CXWC01000011">
    <property type="protein sequence ID" value="CTQ72310.1"/>
    <property type="molecule type" value="Genomic_DNA"/>
</dbReference>
<dbReference type="GO" id="GO:0016020">
    <property type="term" value="C:membrane"/>
    <property type="evidence" value="ECO:0007669"/>
    <property type="project" value="UniProtKB-SubCell"/>
</dbReference>
<evidence type="ECO:0000313" key="9">
    <source>
        <dbReference type="EMBL" id="CTQ72310.1"/>
    </source>
</evidence>
<dbReference type="Pfam" id="PF00375">
    <property type="entry name" value="SDF"/>
    <property type="match status" value="1"/>
</dbReference>
<evidence type="ECO:0000256" key="6">
    <source>
        <dbReference type="ARBA" id="ARBA00023136"/>
    </source>
</evidence>
<evidence type="ECO:0000313" key="10">
    <source>
        <dbReference type="Proteomes" id="UP000049983"/>
    </source>
</evidence>
<evidence type="ECO:0000256" key="4">
    <source>
        <dbReference type="ARBA" id="ARBA00022729"/>
    </source>
</evidence>
<keyword evidence="2" id="KW-0813">Transport</keyword>
<feature type="transmembrane region" description="Helical" evidence="7">
    <location>
        <begin position="205"/>
        <end position="224"/>
    </location>
</feature>
<feature type="transmembrane region" description="Helical" evidence="7">
    <location>
        <begin position="381"/>
        <end position="401"/>
    </location>
</feature>
<feature type="transmembrane region" description="Helical" evidence="7">
    <location>
        <begin position="181"/>
        <end position="199"/>
    </location>
</feature>
<dbReference type="RefSeq" id="WP_055110955.1">
    <property type="nucleotide sequence ID" value="NZ_CXWA01000006.1"/>
</dbReference>
<dbReference type="STRING" id="311410.LA5095_00050"/>
<keyword evidence="4" id="KW-0732">Signal</keyword>
<feature type="transmembrane region" description="Helical" evidence="7">
    <location>
        <begin position="245"/>
        <end position="264"/>
    </location>
</feature>
<evidence type="ECO:0000256" key="3">
    <source>
        <dbReference type="ARBA" id="ARBA00022692"/>
    </source>
</evidence>
<evidence type="ECO:0000256" key="7">
    <source>
        <dbReference type="SAM" id="Phobius"/>
    </source>
</evidence>
<dbReference type="OrthoDB" id="9791339at2"/>
<dbReference type="SMART" id="SM00062">
    <property type="entry name" value="PBPb"/>
    <property type="match status" value="1"/>
</dbReference>
<dbReference type="Gene3D" id="1.10.3860.10">
    <property type="entry name" value="Sodium:dicarboxylate symporter"/>
    <property type="match status" value="1"/>
</dbReference>
<feature type="domain" description="Solute-binding protein family 3/N-terminal" evidence="8">
    <location>
        <begin position="486"/>
        <end position="713"/>
    </location>
</feature>
<keyword evidence="6 7" id="KW-0472">Membrane</keyword>
<feature type="transmembrane region" description="Helical" evidence="7">
    <location>
        <begin position="338"/>
        <end position="361"/>
    </location>
</feature>
<dbReference type="PANTHER" id="PTHR35936">
    <property type="entry name" value="MEMBRANE-BOUND LYTIC MUREIN TRANSGLYCOSYLASE F"/>
    <property type="match status" value="1"/>
</dbReference>
<feature type="transmembrane region" description="Helical" evidence="7">
    <location>
        <begin position="40"/>
        <end position="63"/>
    </location>
</feature>
<feature type="transmembrane region" description="Helical" evidence="7">
    <location>
        <begin position="75"/>
        <end position="97"/>
    </location>
</feature>
<dbReference type="Gene3D" id="3.40.190.10">
    <property type="entry name" value="Periplasmic binding protein-like II"/>
    <property type="match status" value="2"/>
</dbReference>
<name>A0A0M7ADL6_9HYPH</name>